<reference evidence="1" key="1">
    <citation type="journal article" date="2015" name="Nature">
        <title>Complex archaea that bridge the gap between prokaryotes and eukaryotes.</title>
        <authorList>
            <person name="Spang A."/>
            <person name="Saw J.H."/>
            <person name="Jorgensen S.L."/>
            <person name="Zaremba-Niedzwiedzka K."/>
            <person name="Martijn J."/>
            <person name="Lind A.E."/>
            <person name="van Eijk R."/>
            <person name="Schleper C."/>
            <person name="Guy L."/>
            <person name="Ettema T.J."/>
        </authorList>
    </citation>
    <scope>NUCLEOTIDE SEQUENCE</scope>
</reference>
<organism evidence="1">
    <name type="scientific">marine sediment metagenome</name>
    <dbReference type="NCBI Taxonomy" id="412755"/>
    <lineage>
        <taxon>unclassified sequences</taxon>
        <taxon>metagenomes</taxon>
        <taxon>ecological metagenomes</taxon>
    </lineage>
</organism>
<feature type="non-terminal residue" evidence="1">
    <location>
        <position position="1"/>
    </location>
</feature>
<sequence length="50" mass="5718">EEGDAWVVEGPVREYQTGKNAVQVKAENVQWAQAADQRRRESEQTSEEVE</sequence>
<proteinExistence type="predicted"/>
<name>A0A0F9AP04_9ZZZZ</name>
<accession>A0A0F9AP04</accession>
<dbReference type="EMBL" id="LAZR01041706">
    <property type="protein sequence ID" value="KKL11314.1"/>
    <property type="molecule type" value="Genomic_DNA"/>
</dbReference>
<dbReference type="AlphaFoldDB" id="A0A0F9AP04"/>
<gene>
    <name evidence="1" type="ORF">LCGC14_2547010</name>
</gene>
<protein>
    <submittedName>
        <fullName evidence="1">Uncharacterized protein</fullName>
    </submittedName>
</protein>
<evidence type="ECO:0000313" key="1">
    <source>
        <dbReference type="EMBL" id="KKL11314.1"/>
    </source>
</evidence>
<comment type="caution">
    <text evidence="1">The sequence shown here is derived from an EMBL/GenBank/DDBJ whole genome shotgun (WGS) entry which is preliminary data.</text>
</comment>